<accession>A0A6G0YIA7</accession>
<sequence>MYDQSCSKITEKMADEANVIDLVETTEPSMDSSVEENDDGNTIVLKLHAEIDNLNIVLDHLERKNGDIYSRIEKLLASIQSNKPEEE</sequence>
<dbReference type="AlphaFoldDB" id="A0A6G0YIA7"/>
<dbReference type="OrthoDB" id="10050612at2759"/>
<proteinExistence type="predicted"/>
<reference evidence="1 2" key="1">
    <citation type="submission" date="2019-08" db="EMBL/GenBank/DDBJ databases">
        <title>Whole genome of Aphis craccivora.</title>
        <authorList>
            <person name="Voronova N.V."/>
            <person name="Shulinski R.S."/>
            <person name="Bandarenka Y.V."/>
            <person name="Zhorov D.G."/>
            <person name="Warner D."/>
        </authorList>
    </citation>
    <scope>NUCLEOTIDE SEQUENCE [LARGE SCALE GENOMIC DNA]</scope>
    <source>
        <strain evidence="1">180601</strain>
        <tissue evidence="1">Whole Body</tissue>
    </source>
</reference>
<evidence type="ECO:0000313" key="2">
    <source>
        <dbReference type="Proteomes" id="UP000478052"/>
    </source>
</evidence>
<organism evidence="1 2">
    <name type="scientific">Aphis craccivora</name>
    <name type="common">Cowpea aphid</name>
    <dbReference type="NCBI Taxonomy" id="307492"/>
    <lineage>
        <taxon>Eukaryota</taxon>
        <taxon>Metazoa</taxon>
        <taxon>Ecdysozoa</taxon>
        <taxon>Arthropoda</taxon>
        <taxon>Hexapoda</taxon>
        <taxon>Insecta</taxon>
        <taxon>Pterygota</taxon>
        <taxon>Neoptera</taxon>
        <taxon>Paraneoptera</taxon>
        <taxon>Hemiptera</taxon>
        <taxon>Sternorrhyncha</taxon>
        <taxon>Aphidomorpha</taxon>
        <taxon>Aphidoidea</taxon>
        <taxon>Aphididae</taxon>
        <taxon>Aphidini</taxon>
        <taxon>Aphis</taxon>
        <taxon>Aphis</taxon>
    </lineage>
</organism>
<keyword evidence="2" id="KW-1185">Reference proteome</keyword>
<dbReference type="EMBL" id="VUJU01003858">
    <property type="protein sequence ID" value="KAF0756433.1"/>
    <property type="molecule type" value="Genomic_DNA"/>
</dbReference>
<comment type="caution">
    <text evidence="1">The sequence shown here is derived from an EMBL/GenBank/DDBJ whole genome shotgun (WGS) entry which is preliminary data.</text>
</comment>
<gene>
    <name evidence="1" type="ORF">FWK35_00018800</name>
</gene>
<name>A0A6G0YIA7_APHCR</name>
<dbReference type="Proteomes" id="UP000478052">
    <property type="component" value="Unassembled WGS sequence"/>
</dbReference>
<evidence type="ECO:0000313" key="1">
    <source>
        <dbReference type="EMBL" id="KAF0756433.1"/>
    </source>
</evidence>
<protein>
    <submittedName>
        <fullName evidence="1">UPF0184 protein</fullName>
    </submittedName>
</protein>
<dbReference type="Pfam" id="PF03670">
    <property type="entry name" value="UPF0184"/>
    <property type="match status" value="1"/>
</dbReference>